<feature type="transmembrane region" description="Helical" evidence="8">
    <location>
        <begin position="406"/>
        <end position="424"/>
    </location>
</feature>
<evidence type="ECO:0000256" key="2">
    <source>
        <dbReference type="ARBA" id="ARBA00022475"/>
    </source>
</evidence>
<dbReference type="EMBL" id="LBSJ01000023">
    <property type="protein sequence ID" value="KKQ15103.1"/>
    <property type="molecule type" value="Genomic_DNA"/>
</dbReference>
<keyword evidence="4" id="KW-0808">Transferase</keyword>
<keyword evidence="3" id="KW-0328">Glycosyltransferase</keyword>
<dbReference type="Pfam" id="PF13231">
    <property type="entry name" value="PMT_2"/>
    <property type="match status" value="1"/>
</dbReference>
<feature type="transmembrane region" description="Helical" evidence="8">
    <location>
        <begin position="376"/>
        <end position="394"/>
    </location>
</feature>
<dbReference type="GO" id="GO:0005886">
    <property type="term" value="C:plasma membrane"/>
    <property type="evidence" value="ECO:0007669"/>
    <property type="project" value="UniProtKB-SubCell"/>
</dbReference>
<dbReference type="GO" id="GO:0010041">
    <property type="term" value="P:response to iron(III) ion"/>
    <property type="evidence" value="ECO:0007669"/>
    <property type="project" value="TreeGrafter"/>
</dbReference>
<dbReference type="Proteomes" id="UP000034448">
    <property type="component" value="Unassembled WGS sequence"/>
</dbReference>
<gene>
    <name evidence="10" type="ORF">US28_C0023G0004</name>
</gene>
<keyword evidence="5 8" id="KW-0812">Transmembrane</keyword>
<evidence type="ECO:0000256" key="1">
    <source>
        <dbReference type="ARBA" id="ARBA00004651"/>
    </source>
</evidence>
<feature type="transmembrane region" description="Helical" evidence="8">
    <location>
        <begin position="315"/>
        <end position="338"/>
    </location>
</feature>
<evidence type="ECO:0000256" key="5">
    <source>
        <dbReference type="ARBA" id="ARBA00022692"/>
    </source>
</evidence>
<feature type="transmembrane region" description="Helical" evidence="8">
    <location>
        <begin position="129"/>
        <end position="147"/>
    </location>
</feature>
<proteinExistence type="predicted"/>
<dbReference type="PANTHER" id="PTHR33908:SF3">
    <property type="entry name" value="UNDECAPRENYL PHOSPHATE-ALPHA-4-AMINO-4-DEOXY-L-ARABINOSE ARABINOSYL TRANSFERASE"/>
    <property type="match status" value="1"/>
</dbReference>
<sequence>MLTVLNKPAIFSFVLTLIFFTIGFVTLKDYAVSWDEAMHYRRAHAVLFYFLTGDKNYANLPSVNLQGTKGDPSVIPEPRRSFYQNDINNYTYFYDDWGHPPLNGLMAASLNYIFYQNLGIMDDIESHHLFNLLASSLFVFIVTYFAFITLGRFAAVVSFLTVVTYPLFFAESHFNVKDPAESAFISATIFFFYKSLEKLNLKWLILSILAFGFALGTKFNALFVPFIIIPYLIVRYRSSLKNFKNIFKEDKLRIFSLVLITAGTVIPLVMLIAPWPYLWKIENLLRVLVFYKEIGSGVNYQGDGFLIAGFNLFPLLWILFTTSILVLILSVVGVIVGFSDKSFKDKFPLLWILWLFIPILRVSLPGTSLYGGVRQILEFLPAMSLLAGLGAYKIRNILTKRGVSSFLISGTIIFLFIFPILSLIKLHPYENVYFNFLIGGLNGAKEKNFPSWGNSYGSAYLDGINWINQNSEKNSKLSLIQGTRANVPDILLRKDIDFNNSNFSGIEKDGEYLMELIFNDTAKFNYYAWDYVNNFLDPVYELKRDDVTILKIWKNDAEHTWKDVKSSERKLESGINSEIDKQIVKITLSKPVYLSKIVINPLELEDCEEAREGYVEISLDGKKWEMKKDTFEFQQVRPFQEKKLTNLTYYFAGDYTSFVNFIVNKNACILKGNKIDVYIF</sequence>
<evidence type="ECO:0000259" key="9">
    <source>
        <dbReference type="Pfam" id="PF13231"/>
    </source>
</evidence>
<accession>A0A0G0F7C8</accession>
<evidence type="ECO:0000313" key="10">
    <source>
        <dbReference type="EMBL" id="KKQ15103.1"/>
    </source>
</evidence>
<reference evidence="10 11" key="1">
    <citation type="journal article" date="2015" name="Nature">
        <title>rRNA introns, odd ribosomes, and small enigmatic genomes across a large radiation of phyla.</title>
        <authorList>
            <person name="Brown C.T."/>
            <person name="Hug L.A."/>
            <person name="Thomas B.C."/>
            <person name="Sharon I."/>
            <person name="Castelle C.J."/>
            <person name="Singh A."/>
            <person name="Wilkins M.J."/>
            <person name="Williams K.H."/>
            <person name="Banfield J.F."/>
        </authorList>
    </citation>
    <scope>NUCLEOTIDE SEQUENCE [LARGE SCALE GENOMIC DNA]</scope>
</reference>
<dbReference type="AlphaFoldDB" id="A0A0G0F7C8"/>
<feature type="transmembrane region" description="Helical" evidence="8">
    <location>
        <begin position="254"/>
        <end position="278"/>
    </location>
</feature>
<evidence type="ECO:0000313" key="11">
    <source>
        <dbReference type="Proteomes" id="UP000034448"/>
    </source>
</evidence>
<feature type="transmembrane region" description="Helical" evidence="8">
    <location>
        <begin position="12"/>
        <end position="32"/>
    </location>
</feature>
<feature type="domain" description="Glycosyltransferase RgtA/B/C/D-like" evidence="9">
    <location>
        <begin position="99"/>
        <end position="243"/>
    </location>
</feature>
<keyword evidence="6 8" id="KW-1133">Transmembrane helix</keyword>
<organism evidence="10 11">
    <name type="scientific">Candidatus Daviesbacteria bacterium GW2011_GWA1_36_8</name>
    <dbReference type="NCBI Taxonomy" id="1618417"/>
    <lineage>
        <taxon>Bacteria</taxon>
        <taxon>Candidatus Daviesiibacteriota</taxon>
    </lineage>
</organism>
<keyword evidence="2" id="KW-1003">Cell membrane</keyword>
<evidence type="ECO:0000256" key="6">
    <source>
        <dbReference type="ARBA" id="ARBA00022989"/>
    </source>
</evidence>
<dbReference type="InterPro" id="IPR038731">
    <property type="entry name" value="RgtA/B/C-like"/>
</dbReference>
<feature type="transmembrane region" description="Helical" evidence="8">
    <location>
        <begin position="350"/>
        <end position="370"/>
    </location>
</feature>
<keyword evidence="7 8" id="KW-0472">Membrane</keyword>
<dbReference type="PANTHER" id="PTHR33908">
    <property type="entry name" value="MANNOSYLTRANSFERASE YKCB-RELATED"/>
    <property type="match status" value="1"/>
</dbReference>
<evidence type="ECO:0000256" key="3">
    <source>
        <dbReference type="ARBA" id="ARBA00022676"/>
    </source>
</evidence>
<dbReference type="GO" id="GO:0016763">
    <property type="term" value="F:pentosyltransferase activity"/>
    <property type="evidence" value="ECO:0007669"/>
    <property type="project" value="TreeGrafter"/>
</dbReference>
<dbReference type="InterPro" id="IPR050297">
    <property type="entry name" value="LipidA_mod_glycosyltrf_83"/>
</dbReference>
<comment type="subcellular location">
    <subcellularLocation>
        <location evidence="1">Cell membrane</location>
        <topology evidence="1">Multi-pass membrane protein</topology>
    </subcellularLocation>
</comment>
<comment type="caution">
    <text evidence="10">The sequence shown here is derived from an EMBL/GenBank/DDBJ whole genome shotgun (WGS) entry which is preliminary data.</text>
</comment>
<evidence type="ECO:0000256" key="7">
    <source>
        <dbReference type="ARBA" id="ARBA00023136"/>
    </source>
</evidence>
<feature type="transmembrane region" description="Helical" evidence="8">
    <location>
        <begin position="208"/>
        <end position="233"/>
    </location>
</feature>
<evidence type="ECO:0000256" key="4">
    <source>
        <dbReference type="ARBA" id="ARBA00022679"/>
    </source>
</evidence>
<dbReference type="GO" id="GO:0009103">
    <property type="term" value="P:lipopolysaccharide biosynthetic process"/>
    <property type="evidence" value="ECO:0007669"/>
    <property type="project" value="UniProtKB-ARBA"/>
</dbReference>
<evidence type="ECO:0000256" key="8">
    <source>
        <dbReference type="SAM" id="Phobius"/>
    </source>
</evidence>
<name>A0A0G0F7C8_9BACT</name>
<protein>
    <recommendedName>
        <fullName evidence="9">Glycosyltransferase RgtA/B/C/D-like domain-containing protein</fullName>
    </recommendedName>
</protein>